<keyword evidence="1" id="KW-1133">Transmembrane helix</keyword>
<evidence type="ECO:0000256" key="1">
    <source>
        <dbReference type="SAM" id="Phobius"/>
    </source>
</evidence>
<proteinExistence type="predicted"/>
<evidence type="ECO:0000313" key="3">
    <source>
        <dbReference type="Proteomes" id="UP001447188"/>
    </source>
</evidence>
<protein>
    <submittedName>
        <fullName evidence="2">Uncharacterized protein</fullName>
    </submittedName>
</protein>
<sequence length="135" mass="14943">MAADQEIALIIGFVNFCSAIWSYFCIIASLDRCSRAYELVHETELVWNAFWSSCQTFALLVSVTNFVLVIFVACRAWSSFVGKFKSAPGLSQKAAVGLLGAALLLLLLPASFIPFNLTRISTSRLDENVFIHWDG</sequence>
<organism evidence="2 3">
    <name type="scientific">Discina gigas</name>
    <dbReference type="NCBI Taxonomy" id="1032678"/>
    <lineage>
        <taxon>Eukaryota</taxon>
        <taxon>Fungi</taxon>
        <taxon>Dikarya</taxon>
        <taxon>Ascomycota</taxon>
        <taxon>Pezizomycotina</taxon>
        <taxon>Pezizomycetes</taxon>
        <taxon>Pezizales</taxon>
        <taxon>Discinaceae</taxon>
        <taxon>Discina</taxon>
    </lineage>
</organism>
<keyword evidence="3" id="KW-1185">Reference proteome</keyword>
<gene>
    <name evidence="2" type="ORF">Q9L58_005550</name>
</gene>
<accession>A0ABR3GIA1</accession>
<feature type="transmembrane region" description="Helical" evidence="1">
    <location>
        <begin position="7"/>
        <end position="30"/>
    </location>
</feature>
<evidence type="ECO:0000313" key="2">
    <source>
        <dbReference type="EMBL" id="KAL0635502.1"/>
    </source>
</evidence>
<reference evidence="2 3" key="1">
    <citation type="submission" date="2024-02" db="EMBL/GenBank/DDBJ databases">
        <title>Discinaceae phylogenomics.</title>
        <authorList>
            <person name="Dirks A.C."/>
            <person name="James T.Y."/>
        </authorList>
    </citation>
    <scope>NUCLEOTIDE SEQUENCE [LARGE SCALE GENOMIC DNA]</scope>
    <source>
        <strain evidence="2 3">ACD0624</strain>
    </source>
</reference>
<name>A0ABR3GIA1_9PEZI</name>
<keyword evidence="1" id="KW-0812">Transmembrane</keyword>
<dbReference type="EMBL" id="JBBBZM010000068">
    <property type="protein sequence ID" value="KAL0635502.1"/>
    <property type="molecule type" value="Genomic_DNA"/>
</dbReference>
<keyword evidence="1" id="KW-0472">Membrane</keyword>
<feature type="transmembrane region" description="Helical" evidence="1">
    <location>
        <begin position="50"/>
        <end position="73"/>
    </location>
</feature>
<dbReference type="Proteomes" id="UP001447188">
    <property type="component" value="Unassembled WGS sequence"/>
</dbReference>
<comment type="caution">
    <text evidence="2">The sequence shown here is derived from an EMBL/GenBank/DDBJ whole genome shotgun (WGS) entry which is preliminary data.</text>
</comment>
<feature type="transmembrane region" description="Helical" evidence="1">
    <location>
        <begin position="94"/>
        <end position="115"/>
    </location>
</feature>